<dbReference type="PANTHER" id="PTHR23422">
    <property type="entry name" value="DIPEPTIDYL PEPTIDASE III-RELATED"/>
    <property type="match status" value="1"/>
</dbReference>
<dbReference type="AlphaFoldDB" id="A0A1S7LGD4"/>
<evidence type="ECO:0000256" key="1">
    <source>
        <dbReference type="ARBA" id="ARBA00022723"/>
    </source>
</evidence>
<protein>
    <recommendedName>
        <fullName evidence="5">Zn-dependent hydrolase</fullName>
    </recommendedName>
</protein>
<evidence type="ECO:0008006" key="5">
    <source>
        <dbReference type="Google" id="ProtNLM"/>
    </source>
</evidence>
<gene>
    <name evidence="4" type="ORF">MAGMO_1408</name>
</gene>
<keyword evidence="3" id="KW-0732">Signal</keyword>
<proteinExistence type="predicted"/>
<reference evidence="4" key="1">
    <citation type="submission" date="2015-04" db="EMBL/GenBank/DDBJ databases">
        <authorList>
            <person name="Syromyatnikov M.Y."/>
            <person name="Popov V.N."/>
        </authorList>
    </citation>
    <scope>NUCLEOTIDE SEQUENCE</scope>
    <source>
        <strain evidence="4">MO-1</strain>
    </source>
</reference>
<organism evidence="4">
    <name type="scientific">Magnetococcus massalia (strain MO-1)</name>
    <dbReference type="NCBI Taxonomy" id="451514"/>
    <lineage>
        <taxon>Bacteria</taxon>
        <taxon>Pseudomonadati</taxon>
        <taxon>Pseudomonadota</taxon>
        <taxon>Magnetococcia</taxon>
        <taxon>Magnetococcales</taxon>
        <taxon>Magnetococcaceae</taxon>
        <taxon>Magnetococcus</taxon>
    </lineage>
</organism>
<dbReference type="PANTHER" id="PTHR23422:SF9">
    <property type="entry name" value="ZN-DEPENDENT HYDROLASE"/>
    <property type="match status" value="1"/>
</dbReference>
<keyword evidence="2" id="KW-0378">Hydrolase</keyword>
<dbReference type="GO" id="GO:0008239">
    <property type="term" value="F:dipeptidyl-peptidase activity"/>
    <property type="evidence" value="ECO:0007669"/>
    <property type="project" value="TreeGrafter"/>
</dbReference>
<evidence type="ECO:0000256" key="2">
    <source>
        <dbReference type="ARBA" id="ARBA00022801"/>
    </source>
</evidence>
<dbReference type="Gene3D" id="3.30.540.30">
    <property type="match status" value="1"/>
</dbReference>
<feature type="signal peptide" evidence="3">
    <location>
        <begin position="1"/>
        <end position="24"/>
    </location>
</feature>
<evidence type="ECO:0000256" key="3">
    <source>
        <dbReference type="SAM" id="SignalP"/>
    </source>
</evidence>
<dbReference type="GO" id="GO:0046872">
    <property type="term" value="F:metal ion binding"/>
    <property type="evidence" value="ECO:0007669"/>
    <property type="project" value="UniProtKB-KW"/>
</dbReference>
<feature type="chain" id="PRO_5012571537" description="Zn-dependent hydrolase" evidence="3">
    <location>
        <begin position="25"/>
        <end position="558"/>
    </location>
</feature>
<dbReference type="InterPro" id="IPR039461">
    <property type="entry name" value="Peptidase_M49"/>
</dbReference>
<dbReference type="GO" id="GO:0005737">
    <property type="term" value="C:cytoplasm"/>
    <property type="evidence" value="ECO:0007669"/>
    <property type="project" value="TreeGrafter"/>
</dbReference>
<sequence length="558" mass="62271">MRLLRLFAVSILLPLALFSVPASASTLDSAEVELKKFAFVSLDVDLSVLSKGDRQVVPLLIEAAEAMEGVFRQQSLADILSPMDLTPAEQKLLAVHYGPWDRYAGFKPLFPQLMDLPRPPGAGFYPPDMDRATFSAAAEKNSALKSAYSMVRRSQEGKLQAVPYRQAYQAAHQLAAEKLRQAAAVTDSQDFARYLNLRAEALLSDDYRPSDMAWMSMRGNALDLIIGPIEFYEDQLFGHKAAHEAFLLLKDQSWSARLNKLSGALPGYQKLLPVPAAYRAEIPGDASDLGAYDLIWVAGDAAVTRPIAVNLPNDPVVQQAKGSRRLQFKNAMAAKFNTIMQPMAGLLLDITQRKDVTFDGMFTNTMLHEVGHGLGIRQTLNGKGSVDDALGSDAWMVEEAKADLLSLFITDQLFKQGEISAEIRRQRYVTFFLSTFRAIRFGPSNSHARENLIRFNIMKEQGVFKRNADGRYLMDLEKFSRVNQQILTQVLTLQGDGDHEGVKAWEKRYGVMDAELKADLARVEAAGVPKDVVFYNRSPMYRTKHLPPPCNRWNLMCD</sequence>
<keyword evidence="1" id="KW-0479">Metal-binding</keyword>
<accession>A0A1S7LGD4</accession>
<name>A0A1S7LGD4_MAGMO</name>
<dbReference type="Pfam" id="PF03571">
    <property type="entry name" value="Peptidase_M49"/>
    <property type="match status" value="1"/>
</dbReference>
<dbReference type="EMBL" id="LO017727">
    <property type="protein sequence ID" value="CRH05598.1"/>
    <property type="molecule type" value="Genomic_DNA"/>
</dbReference>
<evidence type="ECO:0000313" key="4">
    <source>
        <dbReference type="EMBL" id="CRH05598.1"/>
    </source>
</evidence>